<dbReference type="InterPro" id="IPR008523">
    <property type="entry name" value="DUF805"/>
</dbReference>
<evidence type="ECO:0000256" key="1">
    <source>
        <dbReference type="SAM" id="Phobius"/>
    </source>
</evidence>
<gene>
    <name evidence="2" type="ORF">GCM10007927_05130</name>
</gene>
<dbReference type="RefSeq" id="WP_284370261.1">
    <property type="nucleotide sequence ID" value="NZ_BSNL01000001.1"/>
</dbReference>
<dbReference type="EMBL" id="BSNL01000001">
    <property type="protein sequence ID" value="GLQ25710.1"/>
    <property type="molecule type" value="Genomic_DNA"/>
</dbReference>
<dbReference type="Proteomes" id="UP001161388">
    <property type="component" value="Unassembled WGS sequence"/>
</dbReference>
<proteinExistence type="predicted"/>
<keyword evidence="1" id="KW-0472">Membrane</keyword>
<comment type="caution">
    <text evidence="2">The sequence shown here is derived from an EMBL/GenBank/DDBJ whole genome shotgun (WGS) entry which is preliminary data.</text>
</comment>
<evidence type="ECO:0000313" key="3">
    <source>
        <dbReference type="Proteomes" id="UP001161388"/>
    </source>
</evidence>
<keyword evidence="1" id="KW-0812">Transmembrane</keyword>
<evidence type="ECO:0000313" key="2">
    <source>
        <dbReference type="EMBL" id="GLQ25710.1"/>
    </source>
</evidence>
<dbReference type="Pfam" id="PF05656">
    <property type="entry name" value="DUF805"/>
    <property type="match status" value="1"/>
</dbReference>
<reference evidence="2" key="1">
    <citation type="journal article" date="2014" name="Int. J. Syst. Evol. Microbiol.">
        <title>Complete genome of a new Firmicutes species belonging to the dominant human colonic microbiota ('Ruminococcus bicirculans') reveals two chromosomes and a selective capacity to utilize plant glucans.</title>
        <authorList>
            <consortium name="NISC Comparative Sequencing Program"/>
            <person name="Wegmann U."/>
            <person name="Louis P."/>
            <person name="Goesmann A."/>
            <person name="Henrissat B."/>
            <person name="Duncan S.H."/>
            <person name="Flint H.J."/>
        </authorList>
    </citation>
    <scope>NUCLEOTIDE SEQUENCE</scope>
    <source>
        <strain evidence="2">NBRC 109915</strain>
    </source>
</reference>
<keyword evidence="3" id="KW-1185">Reference proteome</keyword>
<sequence>MTMDFPTAVRTCLTQKYAAFQGRASRSEYWWFFLAVMIGSFLALLLGPLAFLFTLAILCPVLAVGFRRLQDTGRPGWWIIFPFAIGVINSLLMPDMPTEAAYAAGEFPSTGRILISGILGLVQLGISLVFLWWLTRPSQPETNAYGPPPVSLT</sequence>
<dbReference type="PANTHER" id="PTHR34980">
    <property type="entry name" value="INNER MEMBRANE PROTEIN-RELATED-RELATED"/>
    <property type="match status" value="1"/>
</dbReference>
<evidence type="ECO:0008006" key="4">
    <source>
        <dbReference type="Google" id="ProtNLM"/>
    </source>
</evidence>
<keyword evidence="1" id="KW-1133">Transmembrane helix</keyword>
<name>A0ABQ5VDZ9_9RHOB</name>
<reference evidence="2" key="2">
    <citation type="submission" date="2023-01" db="EMBL/GenBank/DDBJ databases">
        <title>Draft genome sequence of Sulfitobacter pacificus strain NBRC 109915.</title>
        <authorList>
            <person name="Sun Q."/>
            <person name="Mori K."/>
        </authorList>
    </citation>
    <scope>NUCLEOTIDE SEQUENCE</scope>
    <source>
        <strain evidence="2">NBRC 109915</strain>
    </source>
</reference>
<feature type="transmembrane region" description="Helical" evidence="1">
    <location>
        <begin position="75"/>
        <end position="93"/>
    </location>
</feature>
<organism evidence="2 3">
    <name type="scientific">Sulfitobacter pacificus</name>
    <dbReference type="NCBI Taxonomy" id="1499314"/>
    <lineage>
        <taxon>Bacteria</taxon>
        <taxon>Pseudomonadati</taxon>
        <taxon>Pseudomonadota</taxon>
        <taxon>Alphaproteobacteria</taxon>
        <taxon>Rhodobacterales</taxon>
        <taxon>Roseobacteraceae</taxon>
        <taxon>Sulfitobacter</taxon>
    </lineage>
</organism>
<accession>A0ABQ5VDZ9</accession>
<dbReference type="PANTHER" id="PTHR34980:SF2">
    <property type="entry name" value="INNER MEMBRANE PROTEIN YHAH-RELATED"/>
    <property type="match status" value="1"/>
</dbReference>
<feature type="transmembrane region" description="Helical" evidence="1">
    <location>
        <begin position="113"/>
        <end position="134"/>
    </location>
</feature>
<protein>
    <recommendedName>
        <fullName evidence="4">DUF805 domain-containing protein</fullName>
    </recommendedName>
</protein>
<feature type="transmembrane region" description="Helical" evidence="1">
    <location>
        <begin position="30"/>
        <end position="63"/>
    </location>
</feature>